<keyword evidence="20" id="KW-1185">Reference proteome</keyword>
<keyword evidence="12 13" id="KW-0407">Ion channel</keyword>
<dbReference type="InterPro" id="IPR044440">
    <property type="entry name" value="GABAb_receptor_plant_PBP1"/>
</dbReference>
<dbReference type="Proteomes" id="UP000238479">
    <property type="component" value="Chromosome 5"/>
</dbReference>
<protein>
    <recommendedName>
        <fullName evidence="13">Glutamate receptor</fullName>
    </recommendedName>
</protein>
<keyword evidence="4 16" id="KW-0812">Transmembrane</keyword>
<evidence type="ECO:0000256" key="11">
    <source>
        <dbReference type="ARBA" id="ARBA00023286"/>
    </source>
</evidence>
<name>A0A2P6QA74_ROSCH</name>
<sequence length="871" mass="97462">MNQFAPLFYFVTILLAFRPIAANTVRNIEAGMGVVVNVGAIIDNSSRIGKEQRVAMEMAVEDFCANNSQRLVLQIKHSRRDPMQAALAARDLINMQEVQAILGPHTWEETSLVAAVGSENHIPIVSFAEATPNWATELWPFLVQASHNELKQMEAVAAIVKSFEWYQVTVIYQDRDYSSNEILPGLSRALRQVGSEISQLVALPPFGSSSLVRELEKLRQDQYRVVIVHLSLPLALQLFEKAKEMKMMEKDYVWITTDPITSLVHSFNASTISAMQGVIGVKSFFPESESPQFQGFHRRFRKRFSSEYPEEENNDPGVFAAQAYDAARAVVLAVTQRKHNGRPLLENILRSDFHGLSGKIQFTDQKLPLQKMFQIINVIGKSYRELGYWSDGLGFTQTIGGNDTTSSSMKDFGSVFWPGGTFYTPKGWTVSTSSKPLRIGVPTGAAFKQYANVEKDPLGNNFSFGGIAIDLFEETLIKLPYHLPYEFFPFNGTYDSLVQQIHSSKFDAVVGDVAIVSQRYQYAEFTNPYSEAGLMMIVPVRSKFCSKAWLFMNPFTRAMWALIVAINVYNGFVVWLIERNYCPELRGSLPNQIGTLIWLSFTTLCSLHEKLHSNLSRMTMVVWLFVALVITQTYTANLTSMLTVQQLEPAVAGVDALLQSNAVVGYCKGSFVSMYLKKVLKFSPDHIQEFSSPEEYAKALKSKAIAAAFLEVPFAKIFLGQYCKDFVSVGPTFKVGGFGFAFPRGSPLLPSVNEAMLKVAESGKLRELENDMLASQKCLDAETDGRTPSLSPSSFWVLFTFSGGTSTIALLVYIFRIHKSMLKHKTIWNLMLAVINQWGNPSMQRFSRRDSDISPETPTHSANVPNLQAQV</sequence>
<dbReference type="SUPFAM" id="SSF53850">
    <property type="entry name" value="Periplasmic binding protein-like II"/>
    <property type="match status" value="1"/>
</dbReference>
<dbReference type="AlphaFoldDB" id="A0A2P6QA74"/>
<feature type="chain" id="PRO_5015124292" description="Glutamate receptor" evidence="17">
    <location>
        <begin position="23"/>
        <end position="871"/>
    </location>
</feature>
<keyword evidence="8 13" id="KW-0472">Membrane</keyword>
<accession>A0A2P6QA74</accession>
<feature type="region of interest" description="Disordered" evidence="15">
    <location>
        <begin position="846"/>
        <end position="871"/>
    </location>
</feature>
<dbReference type="EMBL" id="PDCK01000043">
    <property type="protein sequence ID" value="PRQ31088.1"/>
    <property type="molecule type" value="Genomic_DNA"/>
</dbReference>
<dbReference type="SMR" id="A0A2P6QA74"/>
<dbReference type="Gene3D" id="3.40.50.2300">
    <property type="match status" value="2"/>
</dbReference>
<evidence type="ECO:0000259" key="18">
    <source>
        <dbReference type="SMART" id="SM00079"/>
    </source>
</evidence>
<keyword evidence="11 13" id="KW-1071">Ligand-gated ion channel</keyword>
<feature type="disulfide bond" evidence="14">
    <location>
        <begin position="723"/>
        <end position="778"/>
    </location>
</feature>
<dbReference type="InterPro" id="IPR028082">
    <property type="entry name" value="Peripla_BP_I"/>
</dbReference>
<evidence type="ECO:0000256" key="9">
    <source>
        <dbReference type="ARBA" id="ARBA00023170"/>
    </source>
</evidence>
<dbReference type="Gene3D" id="1.10.287.70">
    <property type="match status" value="1"/>
</dbReference>
<dbReference type="PIRSF" id="PIRSF037090">
    <property type="entry name" value="Iontro_Glu-like_rcpt_pln"/>
    <property type="match status" value="1"/>
</dbReference>
<dbReference type="FunFam" id="1.10.287.70:FF:000172">
    <property type="entry name" value="Glutamate receptor"/>
    <property type="match status" value="1"/>
</dbReference>
<dbReference type="Gene3D" id="3.40.190.10">
    <property type="entry name" value="Periplasmic binding protein-like II"/>
    <property type="match status" value="2"/>
</dbReference>
<evidence type="ECO:0000313" key="20">
    <source>
        <dbReference type="Proteomes" id="UP000238479"/>
    </source>
</evidence>
<dbReference type="CDD" id="cd19990">
    <property type="entry name" value="PBP1_GABAb_receptor_plant"/>
    <property type="match status" value="1"/>
</dbReference>
<evidence type="ECO:0000256" key="13">
    <source>
        <dbReference type="PIRNR" id="PIRNR037090"/>
    </source>
</evidence>
<feature type="compositionally biased region" description="Polar residues" evidence="15">
    <location>
        <begin position="854"/>
        <end position="871"/>
    </location>
</feature>
<dbReference type="OMA" id="WATELWP"/>
<evidence type="ECO:0000256" key="1">
    <source>
        <dbReference type="ARBA" id="ARBA00004141"/>
    </source>
</evidence>
<evidence type="ECO:0000256" key="6">
    <source>
        <dbReference type="ARBA" id="ARBA00022989"/>
    </source>
</evidence>
<comment type="subcellular location">
    <subcellularLocation>
        <location evidence="1">Membrane</location>
        <topology evidence="1">Multi-pass membrane protein</topology>
    </subcellularLocation>
</comment>
<comment type="caution">
    <text evidence="19">The sequence shown here is derived from an EMBL/GenBank/DDBJ whole genome shotgun (WGS) entry which is preliminary data.</text>
</comment>
<dbReference type="GO" id="GO:0016020">
    <property type="term" value="C:membrane"/>
    <property type="evidence" value="ECO:0007669"/>
    <property type="project" value="UniProtKB-SubCell"/>
</dbReference>
<keyword evidence="10" id="KW-0325">Glycoprotein</keyword>
<evidence type="ECO:0000256" key="17">
    <source>
        <dbReference type="SAM" id="SignalP"/>
    </source>
</evidence>
<evidence type="ECO:0000256" key="12">
    <source>
        <dbReference type="ARBA" id="ARBA00023303"/>
    </source>
</evidence>
<reference evidence="19 20" key="1">
    <citation type="journal article" date="2018" name="Nat. Genet.">
        <title>The Rosa genome provides new insights in the design of modern roses.</title>
        <authorList>
            <person name="Bendahmane M."/>
        </authorList>
    </citation>
    <scope>NUCLEOTIDE SEQUENCE [LARGE SCALE GENOMIC DNA]</scope>
    <source>
        <strain evidence="20">cv. Old Blush</strain>
    </source>
</reference>
<feature type="transmembrane region" description="Helical" evidence="16">
    <location>
        <begin position="558"/>
        <end position="577"/>
    </location>
</feature>
<comment type="function">
    <text evidence="13">Glutamate-gated receptor that probably acts as non-selective cation channel.</text>
</comment>
<evidence type="ECO:0000256" key="10">
    <source>
        <dbReference type="ARBA" id="ARBA00023180"/>
    </source>
</evidence>
<gene>
    <name evidence="19" type="ORF">RchiOBHm_Chr5g0031641</name>
</gene>
<keyword evidence="5 17" id="KW-0732">Signal</keyword>
<evidence type="ECO:0000256" key="8">
    <source>
        <dbReference type="ARBA" id="ARBA00023136"/>
    </source>
</evidence>
<feature type="transmembrane region" description="Helical" evidence="16">
    <location>
        <begin position="619"/>
        <end position="636"/>
    </location>
</feature>
<feature type="transmembrane region" description="Helical" evidence="16">
    <location>
        <begin position="795"/>
        <end position="815"/>
    </location>
</feature>
<evidence type="ECO:0000256" key="3">
    <source>
        <dbReference type="ARBA" id="ARBA00022448"/>
    </source>
</evidence>
<organism evidence="19 20">
    <name type="scientific">Rosa chinensis</name>
    <name type="common">China rose</name>
    <dbReference type="NCBI Taxonomy" id="74649"/>
    <lineage>
        <taxon>Eukaryota</taxon>
        <taxon>Viridiplantae</taxon>
        <taxon>Streptophyta</taxon>
        <taxon>Embryophyta</taxon>
        <taxon>Tracheophyta</taxon>
        <taxon>Spermatophyta</taxon>
        <taxon>Magnoliopsida</taxon>
        <taxon>eudicotyledons</taxon>
        <taxon>Gunneridae</taxon>
        <taxon>Pentapetalae</taxon>
        <taxon>rosids</taxon>
        <taxon>fabids</taxon>
        <taxon>Rosales</taxon>
        <taxon>Rosaceae</taxon>
        <taxon>Rosoideae</taxon>
        <taxon>Rosoideae incertae sedis</taxon>
        <taxon>Rosa</taxon>
    </lineage>
</organism>
<evidence type="ECO:0000313" key="19">
    <source>
        <dbReference type="EMBL" id="PRQ31088.1"/>
    </source>
</evidence>
<dbReference type="FunFam" id="3.40.190.10:FF:000054">
    <property type="entry name" value="Glutamate receptor"/>
    <property type="match status" value="1"/>
</dbReference>
<dbReference type="CDD" id="cd13686">
    <property type="entry name" value="GluR_Plant"/>
    <property type="match status" value="1"/>
</dbReference>
<evidence type="ECO:0000256" key="16">
    <source>
        <dbReference type="SAM" id="Phobius"/>
    </source>
</evidence>
<dbReference type="InterPro" id="IPR001320">
    <property type="entry name" value="Iontro_rcpt_C"/>
</dbReference>
<dbReference type="InterPro" id="IPR001828">
    <property type="entry name" value="ANF_lig-bd_rcpt"/>
</dbReference>
<evidence type="ECO:0000256" key="15">
    <source>
        <dbReference type="SAM" id="MobiDB-lite"/>
    </source>
</evidence>
<dbReference type="InterPro" id="IPR017103">
    <property type="entry name" value="Iontropic_Glu_rcpt_pln"/>
</dbReference>
<keyword evidence="14" id="KW-1015">Disulfide bond</keyword>
<dbReference type="Pfam" id="PF01094">
    <property type="entry name" value="ANF_receptor"/>
    <property type="match status" value="1"/>
</dbReference>
<dbReference type="FunFam" id="3.40.50.2300:FF:000188">
    <property type="entry name" value="Glutamate receptor"/>
    <property type="match status" value="1"/>
</dbReference>
<dbReference type="SUPFAM" id="SSF53822">
    <property type="entry name" value="Periplasmic binding protein-like I"/>
    <property type="match status" value="1"/>
</dbReference>
<keyword evidence="9 13" id="KW-0675">Receptor</keyword>
<dbReference type="PANTHER" id="PTHR18966">
    <property type="entry name" value="IONOTROPIC GLUTAMATE RECEPTOR"/>
    <property type="match status" value="1"/>
</dbReference>
<proteinExistence type="inferred from homology"/>
<dbReference type="SMART" id="SM00079">
    <property type="entry name" value="PBPe"/>
    <property type="match status" value="1"/>
</dbReference>
<evidence type="ECO:0000256" key="7">
    <source>
        <dbReference type="ARBA" id="ARBA00023065"/>
    </source>
</evidence>
<keyword evidence="6 16" id="KW-1133">Transmembrane helix</keyword>
<evidence type="ECO:0000256" key="4">
    <source>
        <dbReference type="ARBA" id="ARBA00022692"/>
    </source>
</evidence>
<dbReference type="Pfam" id="PF00060">
    <property type="entry name" value="Lig_chan"/>
    <property type="match status" value="1"/>
</dbReference>
<dbReference type="InterPro" id="IPR015683">
    <property type="entry name" value="Ionotropic_Glu_rcpt"/>
</dbReference>
<comment type="similarity">
    <text evidence="2 13">Belongs to the glutamate-gated ion channel (TC 1.A.10.1) family.</text>
</comment>
<keyword evidence="7 13" id="KW-0406">Ion transport</keyword>
<dbReference type="GO" id="GO:0015276">
    <property type="term" value="F:ligand-gated monoatomic ion channel activity"/>
    <property type="evidence" value="ECO:0007669"/>
    <property type="project" value="InterPro"/>
</dbReference>
<evidence type="ECO:0000256" key="14">
    <source>
        <dbReference type="PIRSR" id="PIRSR037090-50"/>
    </source>
</evidence>
<evidence type="ECO:0000256" key="5">
    <source>
        <dbReference type="ARBA" id="ARBA00022729"/>
    </source>
</evidence>
<feature type="signal peptide" evidence="17">
    <location>
        <begin position="1"/>
        <end position="22"/>
    </location>
</feature>
<feature type="domain" description="Ionotropic glutamate receptor C-terminal" evidence="18">
    <location>
        <begin position="438"/>
        <end position="775"/>
    </location>
</feature>
<dbReference type="Gramene" id="PRQ31088">
    <property type="protein sequence ID" value="PRQ31088"/>
    <property type="gene ID" value="RchiOBHm_Chr5g0031641"/>
</dbReference>
<keyword evidence="3 13" id="KW-0813">Transport</keyword>
<evidence type="ECO:0000256" key="2">
    <source>
        <dbReference type="ARBA" id="ARBA00008685"/>
    </source>
</evidence>